<dbReference type="EMBL" id="JBIASD010000006">
    <property type="protein sequence ID" value="MFF3666350.1"/>
    <property type="molecule type" value="Genomic_DNA"/>
</dbReference>
<dbReference type="InterPro" id="IPR011711">
    <property type="entry name" value="GntR_C"/>
</dbReference>
<organism evidence="5 6">
    <name type="scientific">Microtetraspora malaysiensis</name>
    <dbReference type="NCBI Taxonomy" id="161358"/>
    <lineage>
        <taxon>Bacteria</taxon>
        <taxon>Bacillati</taxon>
        <taxon>Actinomycetota</taxon>
        <taxon>Actinomycetes</taxon>
        <taxon>Streptosporangiales</taxon>
        <taxon>Streptosporangiaceae</taxon>
        <taxon>Microtetraspora</taxon>
    </lineage>
</organism>
<keyword evidence="3" id="KW-0804">Transcription</keyword>
<feature type="domain" description="HTH gntR-type" evidence="4">
    <location>
        <begin position="9"/>
        <end position="76"/>
    </location>
</feature>
<dbReference type="PANTHER" id="PTHR43537">
    <property type="entry name" value="TRANSCRIPTIONAL REGULATOR, GNTR FAMILY"/>
    <property type="match status" value="1"/>
</dbReference>
<dbReference type="CDD" id="cd07377">
    <property type="entry name" value="WHTH_GntR"/>
    <property type="match status" value="1"/>
</dbReference>
<dbReference type="PROSITE" id="PS50949">
    <property type="entry name" value="HTH_GNTR"/>
    <property type="match status" value="1"/>
</dbReference>
<dbReference type="Pfam" id="PF00392">
    <property type="entry name" value="GntR"/>
    <property type="match status" value="1"/>
</dbReference>
<name>A0ABW6SMZ9_9ACTN</name>
<proteinExistence type="predicted"/>
<dbReference type="SMART" id="SM00345">
    <property type="entry name" value="HTH_GNTR"/>
    <property type="match status" value="1"/>
</dbReference>
<dbReference type="SUPFAM" id="SSF48008">
    <property type="entry name" value="GntR ligand-binding domain-like"/>
    <property type="match status" value="1"/>
</dbReference>
<dbReference type="SMART" id="SM00895">
    <property type="entry name" value="FCD"/>
    <property type="match status" value="1"/>
</dbReference>
<gene>
    <name evidence="5" type="ORF">ACFYXI_12205</name>
</gene>
<dbReference type="SUPFAM" id="SSF46785">
    <property type="entry name" value="Winged helix' DNA-binding domain"/>
    <property type="match status" value="1"/>
</dbReference>
<dbReference type="InterPro" id="IPR036390">
    <property type="entry name" value="WH_DNA-bd_sf"/>
</dbReference>
<keyword evidence="6" id="KW-1185">Reference proteome</keyword>
<keyword evidence="2" id="KW-0238">DNA-binding</keyword>
<dbReference type="Gene3D" id="1.20.120.530">
    <property type="entry name" value="GntR ligand-binding domain-like"/>
    <property type="match status" value="1"/>
</dbReference>
<dbReference type="InterPro" id="IPR000524">
    <property type="entry name" value="Tscrpt_reg_HTH_GntR"/>
</dbReference>
<dbReference type="RefSeq" id="WP_387410803.1">
    <property type="nucleotide sequence ID" value="NZ_JBIASD010000006.1"/>
</dbReference>
<protein>
    <submittedName>
        <fullName evidence="5">GntR family transcriptional regulator</fullName>
    </submittedName>
</protein>
<evidence type="ECO:0000256" key="3">
    <source>
        <dbReference type="ARBA" id="ARBA00023163"/>
    </source>
</evidence>
<evidence type="ECO:0000313" key="6">
    <source>
        <dbReference type="Proteomes" id="UP001602013"/>
    </source>
</evidence>
<dbReference type="PANTHER" id="PTHR43537:SF5">
    <property type="entry name" value="UXU OPERON TRANSCRIPTIONAL REGULATOR"/>
    <property type="match status" value="1"/>
</dbReference>
<dbReference type="InterPro" id="IPR008920">
    <property type="entry name" value="TF_FadR/GntR_C"/>
</dbReference>
<evidence type="ECO:0000259" key="4">
    <source>
        <dbReference type="PROSITE" id="PS50949"/>
    </source>
</evidence>
<sequence length="237" mass="26494">MNQPTPAPGSLRDLAYEAIRERIVEGEWHPGRRIVERDVAAELGISRIPLREALRRLHDEGLVILVPRQGALVSPFTPADVSDLFDIREYLEELAARRTAERADESILSRLREPLRAAEDARARGDERGLALANATFHTEVVSASGNALLQSIMDPLATKLRWLFRLTSVRDPGRQCAEHAQLFEAIAVRDSEKAGTLARAHAAAGRELSMRMAEEWSDPRFNPITATRTRRRGPKP</sequence>
<evidence type="ECO:0000256" key="2">
    <source>
        <dbReference type="ARBA" id="ARBA00023125"/>
    </source>
</evidence>
<comment type="caution">
    <text evidence="5">The sequence shown here is derived from an EMBL/GenBank/DDBJ whole genome shotgun (WGS) entry which is preliminary data.</text>
</comment>
<dbReference type="PRINTS" id="PR00035">
    <property type="entry name" value="HTHGNTR"/>
</dbReference>
<dbReference type="Pfam" id="PF07729">
    <property type="entry name" value="FCD"/>
    <property type="match status" value="1"/>
</dbReference>
<dbReference type="InterPro" id="IPR036388">
    <property type="entry name" value="WH-like_DNA-bd_sf"/>
</dbReference>
<keyword evidence="1" id="KW-0805">Transcription regulation</keyword>
<dbReference type="Gene3D" id="1.10.10.10">
    <property type="entry name" value="Winged helix-like DNA-binding domain superfamily/Winged helix DNA-binding domain"/>
    <property type="match status" value="1"/>
</dbReference>
<evidence type="ECO:0000313" key="5">
    <source>
        <dbReference type="EMBL" id="MFF3666350.1"/>
    </source>
</evidence>
<reference evidence="5 6" key="1">
    <citation type="submission" date="2024-10" db="EMBL/GenBank/DDBJ databases">
        <title>The Natural Products Discovery Center: Release of the First 8490 Sequenced Strains for Exploring Actinobacteria Biosynthetic Diversity.</title>
        <authorList>
            <person name="Kalkreuter E."/>
            <person name="Kautsar S.A."/>
            <person name="Yang D."/>
            <person name="Bader C.D."/>
            <person name="Teijaro C.N."/>
            <person name="Fluegel L."/>
            <person name="Davis C.M."/>
            <person name="Simpson J.R."/>
            <person name="Lauterbach L."/>
            <person name="Steele A.D."/>
            <person name="Gui C."/>
            <person name="Meng S."/>
            <person name="Li G."/>
            <person name="Viehrig K."/>
            <person name="Ye F."/>
            <person name="Su P."/>
            <person name="Kiefer A.F."/>
            <person name="Nichols A."/>
            <person name="Cepeda A.J."/>
            <person name="Yan W."/>
            <person name="Fan B."/>
            <person name="Jiang Y."/>
            <person name="Adhikari A."/>
            <person name="Zheng C.-J."/>
            <person name="Schuster L."/>
            <person name="Cowan T.M."/>
            <person name="Smanski M.J."/>
            <person name="Chevrette M.G."/>
            <person name="De Carvalho L.P.S."/>
            <person name="Shen B."/>
        </authorList>
    </citation>
    <scope>NUCLEOTIDE SEQUENCE [LARGE SCALE GENOMIC DNA]</scope>
    <source>
        <strain evidence="5 6">NPDC002173</strain>
    </source>
</reference>
<dbReference type="Proteomes" id="UP001602013">
    <property type="component" value="Unassembled WGS sequence"/>
</dbReference>
<accession>A0ABW6SMZ9</accession>
<evidence type="ECO:0000256" key="1">
    <source>
        <dbReference type="ARBA" id="ARBA00023015"/>
    </source>
</evidence>